<keyword evidence="7" id="KW-0520">NAD</keyword>
<dbReference type="NCBIfam" id="NF006942">
    <property type="entry name" value="PRK09424.1"/>
    <property type="match status" value="1"/>
</dbReference>
<accession>D0MDQ7</accession>
<dbReference type="HOGENOM" id="CLU_003376_2_1_10"/>
<dbReference type="InterPro" id="IPR007698">
    <property type="entry name" value="AlaDH/PNT_NAD(H)-bd"/>
</dbReference>
<feature type="domain" description="Alanine dehydrogenase/pyridine nucleotide transhydrogenase N-terminal" evidence="10">
    <location>
        <begin position="6"/>
        <end position="139"/>
    </location>
</feature>
<dbReference type="EMBL" id="CP001807">
    <property type="protein sequence ID" value="ACY49051.1"/>
    <property type="molecule type" value="Genomic_DNA"/>
</dbReference>
<comment type="function">
    <text evidence="1">The transhydrogenation between NADH and NADP is coupled to respiration and ATP hydrolysis and functions as a proton pump across the membrane.</text>
</comment>
<dbReference type="GO" id="GO:0016491">
    <property type="term" value="F:oxidoreductase activity"/>
    <property type="evidence" value="ECO:0007669"/>
    <property type="project" value="UniProtKB-KW"/>
</dbReference>
<keyword evidence="5" id="KW-0521">NADP</keyword>
<dbReference type="InterPro" id="IPR036291">
    <property type="entry name" value="NAD(P)-bd_dom_sf"/>
</dbReference>
<keyword evidence="11" id="KW-0560">Oxidoreductase</keyword>
<dbReference type="CDD" id="cd05304">
    <property type="entry name" value="Rubrum_tdh"/>
    <property type="match status" value="1"/>
</dbReference>
<dbReference type="AlphaFoldDB" id="D0MDQ7"/>
<evidence type="ECO:0000256" key="1">
    <source>
        <dbReference type="ARBA" id="ARBA00003943"/>
    </source>
</evidence>
<gene>
    <name evidence="11" type="ordered locus">Rmar_2172</name>
</gene>
<dbReference type="STRING" id="518766.Rmar_2172"/>
<dbReference type="Pfam" id="PF05222">
    <property type="entry name" value="AlaDh_PNT_N"/>
    <property type="match status" value="1"/>
</dbReference>
<evidence type="ECO:0000313" key="11">
    <source>
        <dbReference type="EMBL" id="ACY49051.1"/>
    </source>
</evidence>
<dbReference type="SMART" id="SM01002">
    <property type="entry name" value="AlaDh_PNT_C"/>
    <property type="match status" value="1"/>
</dbReference>
<dbReference type="GO" id="GO:0005886">
    <property type="term" value="C:plasma membrane"/>
    <property type="evidence" value="ECO:0007669"/>
    <property type="project" value="TreeGrafter"/>
</dbReference>
<evidence type="ECO:0000256" key="7">
    <source>
        <dbReference type="ARBA" id="ARBA00023027"/>
    </source>
</evidence>
<dbReference type="PANTHER" id="PTHR10160">
    <property type="entry name" value="NAD(P) TRANSHYDROGENASE"/>
    <property type="match status" value="1"/>
</dbReference>
<keyword evidence="4" id="KW-0547">Nucleotide-binding</keyword>
<name>D0MDQ7_RHOM4</name>
<dbReference type="Pfam" id="PF01262">
    <property type="entry name" value="AlaDh_PNT_C"/>
    <property type="match status" value="1"/>
</dbReference>
<keyword evidence="12" id="KW-1185">Reference proteome</keyword>
<dbReference type="OrthoDB" id="9804592at2"/>
<evidence type="ECO:0000259" key="9">
    <source>
        <dbReference type="SMART" id="SM01002"/>
    </source>
</evidence>
<dbReference type="PROSITE" id="PS00837">
    <property type="entry name" value="ALADH_PNT_2"/>
    <property type="match status" value="1"/>
</dbReference>
<dbReference type="Gene3D" id="3.40.50.720">
    <property type="entry name" value="NAD(P)-binding Rossmann-like Domain"/>
    <property type="match status" value="2"/>
</dbReference>
<dbReference type="Proteomes" id="UP000002221">
    <property type="component" value="Chromosome"/>
</dbReference>
<sequence>MALRIGVPAETAAGERRVALVPDVVKRLTQQGMSVRVEKGAGTGAFITDAEFEAAGAQIVTREEAWASDLVVHVQPPSEAEIALLRSGSVYIGFLSPLDHPEIVEKLARQGVTALAMELVPRISRAQKMDALSAMAAVAGYKAVLIAANLLPKFFPLLTTAAGTVRPASVLVLGAGVAGLQAIATARRLGARVSAYDIRDAVKEEVQSLGATFLELPFEVPDAQDVSGYAKALAEEKQRQQAQLLVPHIGRSDVVISTAQVPGRRAPVLITEEAVAAMQPGTVIIDLAAPSGGNCVLTKPGETVVHNGVQIVGPLNLPAEMPVHASQMYARTLLAMIQEFATPEGFKPDFEDEIFKGACVTYNGEVVNERVRALLAA</sequence>
<evidence type="ECO:0000256" key="4">
    <source>
        <dbReference type="ARBA" id="ARBA00022741"/>
    </source>
</evidence>
<dbReference type="KEGG" id="rmr:Rmar_2172"/>
<dbReference type="InterPro" id="IPR008143">
    <property type="entry name" value="Ala_DH/PNT_CS2"/>
</dbReference>
<comment type="catalytic activity">
    <reaction evidence="8">
        <text>NAD(+) + NADPH + H(+)(in) = NADH + NADP(+) + H(+)(out)</text>
        <dbReference type="Rhea" id="RHEA:47992"/>
        <dbReference type="ChEBI" id="CHEBI:15378"/>
        <dbReference type="ChEBI" id="CHEBI:57540"/>
        <dbReference type="ChEBI" id="CHEBI:57783"/>
        <dbReference type="ChEBI" id="CHEBI:57945"/>
        <dbReference type="ChEBI" id="CHEBI:58349"/>
        <dbReference type="EC" id="7.1.1.1"/>
    </reaction>
</comment>
<keyword evidence="6" id="KW-1278">Translocase</keyword>
<comment type="similarity">
    <text evidence="2">Belongs to the AlaDH/PNT family.</text>
</comment>
<evidence type="ECO:0000256" key="2">
    <source>
        <dbReference type="ARBA" id="ARBA00005689"/>
    </source>
</evidence>
<proteinExistence type="inferred from homology"/>
<dbReference type="SMART" id="SM01003">
    <property type="entry name" value="AlaDh_PNT_N"/>
    <property type="match status" value="1"/>
</dbReference>
<evidence type="ECO:0000256" key="3">
    <source>
        <dbReference type="ARBA" id="ARBA00012943"/>
    </source>
</evidence>
<dbReference type="GO" id="GO:0050661">
    <property type="term" value="F:NADP binding"/>
    <property type="evidence" value="ECO:0007669"/>
    <property type="project" value="TreeGrafter"/>
</dbReference>
<dbReference type="InterPro" id="IPR007886">
    <property type="entry name" value="AlaDH/PNT_N"/>
</dbReference>
<dbReference type="PANTHER" id="PTHR10160:SF19">
    <property type="entry name" value="PROTON-TRANSLOCATING NAD(P)(+) TRANSHYDROGENASE"/>
    <property type="match status" value="1"/>
</dbReference>
<feature type="domain" description="Alanine dehydrogenase/pyridine nucleotide transhydrogenase NAD(H)-binding" evidence="9">
    <location>
        <begin position="148"/>
        <end position="313"/>
    </location>
</feature>
<evidence type="ECO:0000313" key="12">
    <source>
        <dbReference type="Proteomes" id="UP000002221"/>
    </source>
</evidence>
<organism evidence="11 12">
    <name type="scientific">Rhodothermus marinus (strain ATCC 43812 / DSM 4252 / R-10)</name>
    <name type="common">Rhodothermus obamensis</name>
    <dbReference type="NCBI Taxonomy" id="518766"/>
    <lineage>
        <taxon>Bacteria</taxon>
        <taxon>Pseudomonadati</taxon>
        <taxon>Rhodothermota</taxon>
        <taxon>Rhodothermia</taxon>
        <taxon>Rhodothermales</taxon>
        <taxon>Rhodothermaceae</taxon>
        <taxon>Rhodothermus</taxon>
    </lineage>
</organism>
<evidence type="ECO:0000256" key="8">
    <source>
        <dbReference type="ARBA" id="ARBA00048202"/>
    </source>
</evidence>
<dbReference type="SUPFAM" id="SSF51735">
    <property type="entry name" value="NAD(P)-binding Rossmann-fold domains"/>
    <property type="match status" value="1"/>
</dbReference>
<dbReference type="RefSeq" id="WP_012844661.1">
    <property type="nucleotide sequence ID" value="NC_013501.1"/>
</dbReference>
<evidence type="ECO:0000256" key="5">
    <source>
        <dbReference type="ARBA" id="ARBA00022857"/>
    </source>
</evidence>
<protein>
    <recommendedName>
        <fullName evidence="3">proton-translocating NAD(P)(+) transhydrogenase</fullName>
        <ecNumber evidence="3">7.1.1.1</ecNumber>
    </recommendedName>
</protein>
<evidence type="ECO:0000259" key="10">
    <source>
        <dbReference type="SMART" id="SM01003"/>
    </source>
</evidence>
<dbReference type="GO" id="GO:0008750">
    <property type="term" value="F:proton-translocating NAD(P)+ transhydrogenase activity"/>
    <property type="evidence" value="ECO:0007669"/>
    <property type="project" value="UniProtKB-EC"/>
</dbReference>
<dbReference type="SUPFAM" id="SSF52283">
    <property type="entry name" value="Formate/glycerate dehydrogenase catalytic domain-like"/>
    <property type="match status" value="1"/>
</dbReference>
<evidence type="ECO:0000256" key="6">
    <source>
        <dbReference type="ARBA" id="ARBA00022967"/>
    </source>
</evidence>
<dbReference type="eggNOG" id="COG3288">
    <property type="taxonomic scope" value="Bacteria"/>
</dbReference>
<dbReference type="GO" id="GO:0006740">
    <property type="term" value="P:NADPH regeneration"/>
    <property type="evidence" value="ECO:0007669"/>
    <property type="project" value="TreeGrafter"/>
</dbReference>
<dbReference type="EC" id="7.1.1.1" evidence="3"/>
<reference evidence="11 12" key="1">
    <citation type="journal article" date="2009" name="Stand. Genomic Sci.">
        <title>Complete genome sequence of Rhodothermus marinus type strain (R-10).</title>
        <authorList>
            <person name="Nolan M."/>
            <person name="Tindall B.J."/>
            <person name="Pomrenke H."/>
            <person name="Lapidus A."/>
            <person name="Copeland A."/>
            <person name="Glavina Del Rio T."/>
            <person name="Lucas S."/>
            <person name="Chen F."/>
            <person name="Tice H."/>
            <person name="Cheng J.F."/>
            <person name="Saunders E."/>
            <person name="Han C."/>
            <person name="Bruce D."/>
            <person name="Goodwin L."/>
            <person name="Chain P."/>
            <person name="Pitluck S."/>
            <person name="Ovchinikova G."/>
            <person name="Pati A."/>
            <person name="Ivanova N."/>
            <person name="Mavromatis K."/>
            <person name="Chen A."/>
            <person name="Palaniappan K."/>
            <person name="Land M."/>
            <person name="Hauser L."/>
            <person name="Chang Y.J."/>
            <person name="Jeffries C.D."/>
            <person name="Brettin T."/>
            <person name="Goker M."/>
            <person name="Bristow J."/>
            <person name="Eisen J.A."/>
            <person name="Markowitz V."/>
            <person name="Hugenholtz P."/>
            <person name="Kyrpides N.C."/>
            <person name="Klenk H.P."/>
            <person name="Detter J.C."/>
        </authorList>
    </citation>
    <scope>NUCLEOTIDE SEQUENCE [LARGE SCALE GENOMIC DNA]</scope>
    <source>
        <strain evidence="12">ATCC 43812 / DSM 4252 / R-10</strain>
    </source>
</reference>